<reference evidence="1 2" key="1">
    <citation type="submission" date="2019-03" db="EMBL/GenBank/DDBJ databases">
        <title>Genomic Encyclopedia of Type Strains, Phase IV (KMG-IV): sequencing the most valuable type-strain genomes for metagenomic binning, comparative biology and taxonomic classification.</title>
        <authorList>
            <person name="Goeker M."/>
        </authorList>
    </citation>
    <scope>NUCLEOTIDE SEQUENCE [LARGE SCALE GENOMIC DNA]</scope>
    <source>
        <strain evidence="1 2">DSM 19580</strain>
    </source>
</reference>
<proteinExistence type="predicted"/>
<protein>
    <submittedName>
        <fullName evidence="1">Uncharacterized protein</fullName>
    </submittedName>
</protein>
<organism evidence="1 2">
    <name type="scientific">Biostraticola tofi</name>
    <dbReference type="NCBI Taxonomy" id="466109"/>
    <lineage>
        <taxon>Bacteria</taxon>
        <taxon>Pseudomonadati</taxon>
        <taxon>Pseudomonadota</taxon>
        <taxon>Gammaproteobacteria</taxon>
        <taxon>Enterobacterales</taxon>
        <taxon>Bruguierivoracaceae</taxon>
        <taxon>Biostraticola</taxon>
    </lineage>
</organism>
<dbReference type="EMBL" id="SMCR01000001">
    <property type="protein sequence ID" value="TCW00046.1"/>
    <property type="molecule type" value="Genomic_DNA"/>
</dbReference>
<dbReference type="AlphaFoldDB" id="A0A4V2W5J5"/>
<sequence length="40" mass="4652">MMLLTLCAILVIIAIFSILQHLRTRNRNQLGASRKSSRRR</sequence>
<keyword evidence="2" id="KW-1185">Reference proteome</keyword>
<gene>
    <name evidence="1" type="ORF">EDC52_101389</name>
</gene>
<name>A0A4V2W5J5_9GAMM</name>
<accession>A0A4V2W5J5</accession>
<dbReference type="RefSeq" id="WP_268990333.1">
    <property type="nucleotide sequence ID" value="NZ_SMCR01000001.1"/>
</dbReference>
<evidence type="ECO:0000313" key="2">
    <source>
        <dbReference type="Proteomes" id="UP000295719"/>
    </source>
</evidence>
<dbReference type="Proteomes" id="UP000295719">
    <property type="component" value="Unassembled WGS sequence"/>
</dbReference>
<evidence type="ECO:0000313" key="1">
    <source>
        <dbReference type="EMBL" id="TCW00046.1"/>
    </source>
</evidence>
<comment type="caution">
    <text evidence="1">The sequence shown here is derived from an EMBL/GenBank/DDBJ whole genome shotgun (WGS) entry which is preliminary data.</text>
</comment>